<evidence type="ECO:0000313" key="2">
    <source>
        <dbReference type="EMBL" id="ABG53065.1"/>
    </source>
</evidence>
<keyword evidence="1" id="KW-1133">Transmembrane helix</keyword>
<dbReference type="KEGG" id="ter:Tery_4053"/>
<sequence length="115" mass="13269">MPIDPITWTIIGLSFFGGAAVGYFWDDITAWFTRVIESLLDLINRAVEVTSDAIVYLVKKGKRIYKRVEIFARNIYDKTTRLLSDQEEIDPLDVPQDLEDQLEYKAKLELGRRGT</sequence>
<dbReference type="HOGENOM" id="CLU_2128310_0_0_3"/>
<dbReference type="RefSeq" id="WP_011613395.1">
    <property type="nucleotide sequence ID" value="NC_008312.1"/>
</dbReference>
<dbReference type="AlphaFoldDB" id="Q10XF9"/>
<dbReference type="OrthoDB" id="583202at2"/>
<keyword evidence="1" id="KW-0812">Transmembrane</keyword>
<dbReference type="STRING" id="203124.Tery_4053"/>
<name>Q10XF9_TRIEI</name>
<dbReference type="EMBL" id="CP000393">
    <property type="protein sequence ID" value="ABG53065.1"/>
    <property type="molecule type" value="Genomic_DNA"/>
</dbReference>
<proteinExistence type="predicted"/>
<accession>Q10XF9</accession>
<dbReference type="eggNOG" id="ENOG502ZP1D">
    <property type="taxonomic scope" value="Bacteria"/>
</dbReference>
<protein>
    <submittedName>
        <fullName evidence="2">Uncharacterized protein</fullName>
    </submittedName>
</protein>
<keyword evidence="1" id="KW-0472">Membrane</keyword>
<gene>
    <name evidence="2" type="ordered locus">Tery_4053</name>
</gene>
<feature type="transmembrane region" description="Helical" evidence="1">
    <location>
        <begin position="6"/>
        <end position="25"/>
    </location>
</feature>
<organism evidence="2">
    <name type="scientific">Trichodesmium erythraeum (strain IMS101)</name>
    <dbReference type="NCBI Taxonomy" id="203124"/>
    <lineage>
        <taxon>Bacteria</taxon>
        <taxon>Bacillati</taxon>
        <taxon>Cyanobacteriota</taxon>
        <taxon>Cyanophyceae</taxon>
        <taxon>Oscillatoriophycideae</taxon>
        <taxon>Oscillatoriales</taxon>
        <taxon>Microcoleaceae</taxon>
        <taxon>Trichodesmium</taxon>
    </lineage>
</organism>
<reference evidence="2" key="1">
    <citation type="submission" date="2006-06" db="EMBL/GenBank/DDBJ databases">
        <title>Complete sequence of Trichodesmium erythraeum IMS101.</title>
        <authorList>
            <consortium name="US DOE Joint Genome Institute"/>
            <person name="Copeland A."/>
            <person name="Lucas S."/>
            <person name="Lapidus A."/>
            <person name="Barry K."/>
            <person name="Detter J.C."/>
            <person name="Glavina del Rio T."/>
            <person name="Hammon N."/>
            <person name="Israni S."/>
            <person name="Dalin E."/>
            <person name="Tice H."/>
            <person name="Pitluck S."/>
            <person name="Kiss H."/>
            <person name="Munk A.C."/>
            <person name="Brettin T."/>
            <person name="Bruce D."/>
            <person name="Han C."/>
            <person name="Tapia R."/>
            <person name="Gilna P."/>
            <person name="Schmutz J."/>
            <person name="Larimer F."/>
            <person name="Land M."/>
            <person name="Hauser L."/>
            <person name="Kyrpides N."/>
            <person name="Kim E."/>
            <person name="Richardson P."/>
        </authorList>
    </citation>
    <scope>NUCLEOTIDE SEQUENCE [LARGE SCALE GENOMIC DNA]</scope>
    <source>
        <strain evidence="2">IMS101</strain>
    </source>
</reference>
<evidence type="ECO:0000256" key="1">
    <source>
        <dbReference type="SAM" id="Phobius"/>
    </source>
</evidence>